<dbReference type="GO" id="GO:0005524">
    <property type="term" value="F:ATP binding"/>
    <property type="evidence" value="ECO:0007669"/>
    <property type="project" value="UniProtKB-KW"/>
</dbReference>
<keyword evidence="1" id="KW-0547">Nucleotide-binding</keyword>
<evidence type="ECO:0000313" key="4">
    <source>
        <dbReference type="EMBL" id="PRX96085.1"/>
    </source>
</evidence>
<dbReference type="SUPFAM" id="SSF46894">
    <property type="entry name" value="C-terminal effector domain of the bipartite response regulators"/>
    <property type="match status" value="1"/>
</dbReference>
<dbReference type="SUPFAM" id="SSF52540">
    <property type="entry name" value="P-loop containing nucleoside triphosphate hydrolases"/>
    <property type="match status" value="1"/>
</dbReference>
<name>A0A2T0PX25_9ACTN</name>
<dbReference type="SMART" id="SM00421">
    <property type="entry name" value="HTH_LUXR"/>
    <property type="match status" value="1"/>
</dbReference>
<dbReference type="InterPro" id="IPR000792">
    <property type="entry name" value="Tscrpt_reg_LuxR_C"/>
</dbReference>
<keyword evidence="2" id="KW-0067">ATP-binding</keyword>
<organism evidence="4 5">
    <name type="scientific">Allonocardiopsis opalescens</name>
    <dbReference type="NCBI Taxonomy" id="1144618"/>
    <lineage>
        <taxon>Bacteria</taxon>
        <taxon>Bacillati</taxon>
        <taxon>Actinomycetota</taxon>
        <taxon>Actinomycetes</taxon>
        <taxon>Streptosporangiales</taxon>
        <taxon>Allonocardiopsis</taxon>
    </lineage>
</organism>
<evidence type="ECO:0000259" key="3">
    <source>
        <dbReference type="PROSITE" id="PS50043"/>
    </source>
</evidence>
<keyword evidence="5" id="KW-1185">Reference proteome</keyword>
<dbReference type="PROSITE" id="PS50043">
    <property type="entry name" value="HTH_LUXR_2"/>
    <property type="match status" value="1"/>
</dbReference>
<dbReference type="PANTHER" id="PTHR16305:SF35">
    <property type="entry name" value="TRANSCRIPTIONAL ACTIVATOR DOMAIN"/>
    <property type="match status" value="1"/>
</dbReference>
<dbReference type="Gene3D" id="1.10.10.10">
    <property type="entry name" value="Winged helix-like DNA-binding domain superfamily/Winged helix DNA-binding domain"/>
    <property type="match status" value="1"/>
</dbReference>
<dbReference type="Pfam" id="PF13191">
    <property type="entry name" value="AAA_16"/>
    <property type="match status" value="1"/>
</dbReference>
<gene>
    <name evidence="4" type="ORF">CLV72_10891</name>
</gene>
<dbReference type="Proteomes" id="UP000237846">
    <property type="component" value="Unassembled WGS sequence"/>
</dbReference>
<dbReference type="GO" id="GO:0005737">
    <property type="term" value="C:cytoplasm"/>
    <property type="evidence" value="ECO:0007669"/>
    <property type="project" value="TreeGrafter"/>
</dbReference>
<accession>A0A2T0PX25</accession>
<dbReference type="GO" id="GO:0006355">
    <property type="term" value="P:regulation of DNA-templated transcription"/>
    <property type="evidence" value="ECO:0007669"/>
    <property type="project" value="InterPro"/>
</dbReference>
<dbReference type="Pfam" id="PF00196">
    <property type="entry name" value="GerE"/>
    <property type="match status" value="1"/>
</dbReference>
<dbReference type="PROSITE" id="PS00622">
    <property type="entry name" value="HTH_LUXR_1"/>
    <property type="match status" value="1"/>
</dbReference>
<dbReference type="RefSeq" id="WP_106250708.1">
    <property type="nucleotide sequence ID" value="NZ_PVZC01000008.1"/>
</dbReference>
<feature type="domain" description="HTH luxR-type" evidence="3">
    <location>
        <begin position="859"/>
        <end position="921"/>
    </location>
</feature>
<dbReference type="InterPro" id="IPR041664">
    <property type="entry name" value="AAA_16"/>
</dbReference>
<evidence type="ECO:0000313" key="5">
    <source>
        <dbReference type="Proteomes" id="UP000237846"/>
    </source>
</evidence>
<dbReference type="OrthoDB" id="483at2"/>
<evidence type="ECO:0000256" key="1">
    <source>
        <dbReference type="ARBA" id="ARBA00022741"/>
    </source>
</evidence>
<dbReference type="CDD" id="cd06170">
    <property type="entry name" value="LuxR_C_like"/>
    <property type="match status" value="1"/>
</dbReference>
<evidence type="ECO:0000256" key="2">
    <source>
        <dbReference type="ARBA" id="ARBA00022840"/>
    </source>
</evidence>
<dbReference type="InterPro" id="IPR016032">
    <property type="entry name" value="Sig_transdc_resp-reg_C-effctor"/>
</dbReference>
<dbReference type="InterPro" id="IPR027417">
    <property type="entry name" value="P-loop_NTPase"/>
</dbReference>
<dbReference type="PANTHER" id="PTHR16305">
    <property type="entry name" value="TESTICULAR SOLUBLE ADENYLYL CYCLASE"/>
    <property type="match status" value="1"/>
</dbReference>
<dbReference type="GO" id="GO:0003677">
    <property type="term" value="F:DNA binding"/>
    <property type="evidence" value="ECO:0007669"/>
    <property type="project" value="InterPro"/>
</dbReference>
<proteinExistence type="predicted"/>
<dbReference type="EMBL" id="PVZC01000008">
    <property type="protein sequence ID" value="PRX96085.1"/>
    <property type="molecule type" value="Genomic_DNA"/>
</dbReference>
<dbReference type="PRINTS" id="PR00038">
    <property type="entry name" value="HTHLUXR"/>
</dbReference>
<dbReference type="AlphaFoldDB" id="A0A2T0PX25"/>
<protein>
    <submittedName>
        <fullName evidence="4">AAA ATPase-like protein</fullName>
    </submittedName>
</protein>
<sequence>MLHSRTAAPAVRLRGRAGEQRALAALLAEAEAGRGAALLLTGGPGLGRSALLDDACAAAGPLLVLRACGVAPESGLAFAGLQRLLRPVRDSLAGLGAAQAAVLRRALETGRVAESDRFLLCAGFLDLLGLLGAARPLLCAVDDAHLLDGRSLDVLAFAARRTAGLPVAMLFTARDGRPEPVVPGVAALRLPPLTDDAVRELLADAAPGPVAPRVADRLVRAACGNPLAARGFAASLGPERLSGAAPLPEPPRLDDGLREAHAAPVRALPALTRDLLLLAAADPRAGVDALVRAAGPPAVSVSAFEPAEEAGLVRIDGDRLRFREPLLRTAVYQDASAARRRAAHRALAGVVDAAQHPARYVRHRAAGARGPDRALAAELAAVAAAVRRTEGHAAASKALERAAGLTPHPQRRACRLATASHDAWLAGLTDRAEELLARARALAPAGRAAGVVELLHGHAALRAGNALDAADALLAAAALLVDHDRPLAVRALLRAADAASYAGDADRQDTAARLLAPLARPDDDPALRLGCAYLAGYAASSRGDYPASVGPLRRVLALAEEVEDPPELIWACIAALRLGDAPRAHALARRAVAVARRREAAAAVPQALEFLVWAEFWTGRFPSAVESSRLGLRLASETGQPTCATHHLAWLALTAAVQGDAEGCRALARAAAEQAREHSLGLPAALGSWAMALLDLAAGDAAASFFRLRALVRAGPGHGHATMRLLTGPYFVEAAVRTGETARARAALDGYLRWADATGSTAARALAARGRALLAAGAEAEELFEEALRLHRSSGHDGVEEARTRLLYGAALRRSRLPARAREHLRDAVAAFERSGARLWLAQARAELRAIGDLDHRAERPAADGLTPQQRQIALLVARGATNREVAAHMFLSPRTVEYHLRAVFRKLNIRSRVELARLFH</sequence>
<comment type="caution">
    <text evidence="4">The sequence shown here is derived from an EMBL/GenBank/DDBJ whole genome shotgun (WGS) entry which is preliminary data.</text>
</comment>
<dbReference type="InterPro" id="IPR036388">
    <property type="entry name" value="WH-like_DNA-bd_sf"/>
</dbReference>
<dbReference type="GO" id="GO:0004016">
    <property type="term" value="F:adenylate cyclase activity"/>
    <property type="evidence" value="ECO:0007669"/>
    <property type="project" value="TreeGrafter"/>
</dbReference>
<reference evidence="4 5" key="1">
    <citation type="submission" date="2018-03" db="EMBL/GenBank/DDBJ databases">
        <title>Genomic Encyclopedia of Archaeal and Bacterial Type Strains, Phase II (KMG-II): from individual species to whole genera.</title>
        <authorList>
            <person name="Goeker M."/>
        </authorList>
    </citation>
    <scope>NUCLEOTIDE SEQUENCE [LARGE SCALE GENOMIC DNA]</scope>
    <source>
        <strain evidence="4 5">DSM 45601</strain>
    </source>
</reference>